<protein>
    <submittedName>
        <fullName evidence="1">Uncharacterized protein</fullName>
    </submittedName>
</protein>
<name>A0A4Q0RTW4_9BRAD</name>
<dbReference type="InterPro" id="IPR052559">
    <property type="entry name" value="V-haloperoxidase"/>
</dbReference>
<dbReference type="Gene3D" id="1.10.606.20">
    <property type="match status" value="1"/>
</dbReference>
<dbReference type="OrthoDB" id="103227at2"/>
<organism evidence="1 2">
    <name type="scientific">Bradyrhizobium nanningense</name>
    <dbReference type="NCBI Taxonomy" id="1325118"/>
    <lineage>
        <taxon>Bacteria</taxon>
        <taxon>Pseudomonadati</taxon>
        <taxon>Pseudomonadota</taxon>
        <taxon>Alphaproteobacteria</taxon>
        <taxon>Hyphomicrobiales</taxon>
        <taxon>Nitrobacteraceae</taxon>
        <taxon>Bradyrhizobium</taxon>
    </lineage>
</organism>
<reference evidence="1 2" key="1">
    <citation type="submission" date="2015-04" db="EMBL/GenBank/DDBJ databases">
        <title>Comparative genomics of rhizobia nodulating Arachis hypogaea in China.</title>
        <authorList>
            <person name="Li Y."/>
        </authorList>
    </citation>
    <scope>NUCLEOTIDE SEQUENCE [LARGE SCALE GENOMIC DNA]</scope>
    <source>
        <strain evidence="1 2">CCBAU 51757</strain>
    </source>
</reference>
<dbReference type="RefSeq" id="WP_128922357.1">
    <property type="nucleotide sequence ID" value="NZ_LBJC01000031.1"/>
</dbReference>
<proteinExistence type="predicted"/>
<sequence length="424" mass="45648">MRTPSIHKVIGLIPAALIGAWLAIPATVSANVITDWDAKAIDAVAPLASAPASPYTPYAAYRMMGIVHAAMFDTVNSIERRYQPYLVQLPADSTTSKEAAAAAAAAAVLATIDAKTAAQMKRELVSYLASMPDGMAKSEGIKLGETVAAKIWEARANDGAEGPDDYRPRTTPGVYVPTPIMRGPMWPKVKPFAMVSPSQFRPGPPVALDSVEWAKDFNEIKDYGAQKSAKRTAEQTETARFWLVAGPVAYHPFLRQLAIAKEMDVVDSARFMALGGIALNDALVAVLDAKYHYNFWRPVTAIRNADIDGNPATDIDSTWQPIAETPMHPEYPCAHCILSGSVAGVVKATLGTGDIPEIAMTSPTASGVTHRWDNVMAFAGEVANARIWSGFHYRSSTRVGTSMGLQIGEYVVMHVMQPVMTSSR</sequence>
<dbReference type="CDD" id="cd03398">
    <property type="entry name" value="PAP2_haloperoxidase"/>
    <property type="match status" value="1"/>
</dbReference>
<keyword evidence="2" id="KW-1185">Reference proteome</keyword>
<dbReference type="PANTHER" id="PTHR34599:SF1">
    <property type="entry name" value="PHOSPHATIDIC ACID PHOSPHATASE TYPE 2_HALOPEROXIDASE DOMAIN-CONTAINING PROTEIN"/>
    <property type="match status" value="1"/>
</dbReference>
<evidence type="ECO:0000313" key="1">
    <source>
        <dbReference type="EMBL" id="RXH22090.1"/>
    </source>
</evidence>
<dbReference type="SUPFAM" id="SSF48317">
    <property type="entry name" value="Acid phosphatase/Vanadium-dependent haloperoxidase"/>
    <property type="match status" value="1"/>
</dbReference>
<evidence type="ECO:0000313" key="2">
    <source>
        <dbReference type="Proteomes" id="UP000289546"/>
    </source>
</evidence>
<dbReference type="Proteomes" id="UP000289546">
    <property type="component" value="Unassembled WGS sequence"/>
</dbReference>
<gene>
    <name evidence="1" type="ORF">XH99_34375</name>
</gene>
<dbReference type="InterPro" id="IPR036938">
    <property type="entry name" value="PAP2/HPO_sf"/>
</dbReference>
<dbReference type="AlphaFoldDB" id="A0A4Q0RTW4"/>
<dbReference type="PANTHER" id="PTHR34599">
    <property type="entry name" value="PEROXIDASE-RELATED"/>
    <property type="match status" value="1"/>
</dbReference>
<accession>A0A4Q0RTW4</accession>
<comment type="caution">
    <text evidence="1">The sequence shown here is derived from an EMBL/GenBank/DDBJ whole genome shotgun (WGS) entry which is preliminary data.</text>
</comment>
<dbReference type="EMBL" id="LBJQ01000093">
    <property type="protein sequence ID" value="RXH22090.1"/>
    <property type="molecule type" value="Genomic_DNA"/>
</dbReference>